<dbReference type="STRING" id="857265.WG78_05675"/>
<dbReference type="InterPro" id="IPR023198">
    <property type="entry name" value="PGP-like_dom2"/>
</dbReference>
<dbReference type="SFLD" id="SFLDS00003">
    <property type="entry name" value="Haloacid_Dehalogenase"/>
    <property type="match status" value="1"/>
</dbReference>
<dbReference type="PATRIC" id="fig|857265.3.peg.1162"/>
<dbReference type="NCBIfam" id="TIGR01509">
    <property type="entry name" value="HAD-SF-IA-v3"/>
    <property type="match status" value="1"/>
</dbReference>
<proteinExistence type="predicted"/>
<dbReference type="SFLD" id="SFLDG01129">
    <property type="entry name" value="C1.5:_HAD__Beta-PGM__Phosphata"/>
    <property type="match status" value="1"/>
</dbReference>
<dbReference type="InterPro" id="IPR006439">
    <property type="entry name" value="HAD-SF_hydro_IA"/>
</dbReference>
<keyword evidence="2" id="KW-1185">Reference proteome</keyword>
<gene>
    <name evidence="1" type="ORF">WG78_05675</name>
</gene>
<accession>A0A0N0GPT9</accession>
<reference evidence="1 2" key="1">
    <citation type="submission" date="2015-07" db="EMBL/GenBank/DDBJ databases">
        <title>Draft genome sequence of the Amantichitinum ursilacus IGB-41, a new chitin-degrading bacterium.</title>
        <authorList>
            <person name="Kirstahler P."/>
            <person name="Guenther M."/>
            <person name="Grumaz C."/>
            <person name="Rupp S."/>
            <person name="Zibek S."/>
            <person name="Sohn K."/>
        </authorList>
    </citation>
    <scope>NUCLEOTIDE SEQUENCE [LARGE SCALE GENOMIC DNA]</scope>
    <source>
        <strain evidence="1 2">IGB-41</strain>
    </source>
</reference>
<protein>
    <submittedName>
        <fullName evidence="1">Uncharacterized protein</fullName>
    </submittedName>
</protein>
<dbReference type="InterPro" id="IPR023214">
    <property type="entry name" value="HAD_sf"/>
</dbReference>
<dbReference type="SUPFAM" id="SSF56784">
    <property type="entry name" value="HAD-like"/>
    <property type="match status" value="1"/>
</dbReference>
<sequence>MSLRAVVFDFGGVLFDWNPEYLYRDLIPDATERAWFLEHVCNGAWNLQQDAGRTLADATAAKIAEFPDHAELIRAFYDQWAVMLNGTLKDGVKLMEHLEAAQIPLYGLTNWSAETFPYAWDNYPLLHRFKDIVVSGRIRQIKPDAGIYHEMFRRIARDIPDLQPQQLAFIDDVKHNAEAATALGWHGIHHTSAARTEQQLRALGLQF</sequence>
<dbReference type="InterPro" id="IPR036412">
    <property type="entry name" value="HAD-like_sf"/>
</dbReference>
<comment type="caution">
    <text evidence="1">The sequence shown here is derived from an EMBL/GenBank/DDBJ whole genome shotgun (WGS) entry which is preliminary data.</text>
</comment>
<dbReference type="PANTHER" id="PTHR43611:SF3">
    <property type="entry name" value="FLAVIN MONONUCLEOTIDE HYDROLASE 1, CHLOROPLATIC"/>
    <property type="match status" value="1"/>
</dbReference>
<dbReference type="EMBL" id="LAQT01000003">
    <property type="protein sequence ID" value="KPC54114.1"/>
    <property type="molecule type" value="Genomic_DNA"/>
</dbReference>
<evidence type="ECO:0000313" key="1">
    <source>
        <dbReference type="EMBL" id="KPC54114.1"/>
    </source>
</evidence>
<dbReference type="Gene3D" id="1.10.150.240">
    <property type="entry name" value="Putative phosphatase, domain 2"/>
    <property type="match status" value="1"/>
</dbReference>
<dbReference type="RefSeq" id="WP_053936818.1">
    <property type="nucleotide sequence ID" value="NZ_LAQT01000003.1"/>
</dbReference>
<evidence type="ECO:0000313" key="2">
    <source>
        <dbReference type="Proteomes" id="UP000037939"/>
    </source>
</evidence>
<dbReference type="Proteomes" id="UP000037939">
    <property type="component" value="Unassembled WGS sequence"/>
</dbReference>
<dbReference type="Pfam" id="PF00702">
    <property type="entry name" value="Hydrolase"/>
    <property type="match status" value="1"/>
</dbReference>
<dbReference type="OrthoDB" id="9797415at2"/>
<dbReference type="PANTHER" id="PTHR43611">
    <property type="entry name" value="ALPHA-D-GLUCOSE 1-PHOSPHATE PHOSPHATASE"/>
    <property type="match status" value="1"/>
</dbReference>
<dbReference type="Gene3D" id="3.40.50.1000">
    <property type="entry name" value="HAD superfamily/HAD-like"/>
    <property type="match status" value="1"/>
</dbReference>
<dbReference type="AlphaFoldDB" id="A0A0N0GPT9"/>
<organism evidence="1 2">
    <name type="scientific">Amantichitinum ursilacus</name>
    <dbReference type="NCBI Taxonomy" id="857265"/>
    <lineage>
        <taxon>Bacteria</taxon>
        <taxon>Pseudomonadati</taxon>
        <taxon>Pseudomonadota</taxon>
        <taxon>Betaproteobacteria</taxon>
        <taxon>Neisseriales</taxon>
        <taxon>Chitinibacteraceae</taxon>
        <taxon>Amantichitinum</taxon>
    </lineage>
</organism>
<name>A0A0N0GPT9_9NEIS</name>